<keyword evidence="6 14" id="KW-0227">DNA damage</keyword>
<keyword evidence="11 14" id="KW-0131">Cell cycle</keyword>
<dbReference type="HAMAP" id="MF_00407">
    <property type="entry name" value="DNA_ligase"/>
    <property type="match status" value="1"/>
</dbReference>
<dbReference type="RefSeq" id="WP_142005090.1">
    <property type="nucleotide sequence ID" value="NZ_CAJTBP010000001.1"/>
</dbReference>
<dbReference type="CDD" id="cd07901">
    <property type="entry name" value="Adenylation_DNA_ligase_Arch_LigB"/>
    <property type="match status" value="1"/>
</dbReference>
<keyword evidence="4 14" id="KW-0479">Metal-binding</keyword>
<evidence type="ECO:0000313" key="18">
    <source>
        <dbReference type="EMBL" id="TQL33021.1"/>
    </source>
</evidence>
<evidence type="ECO:0000256" key="9">
    <source>
        <dbReference type="ARBA" id="ARBA00023172"/>
    </source>
</evidence>
<feature type="binding site" evidence="14">
    <location>
        <position position="208"/>
    </location>
    <ligand>
        <name>ATP</name>
        <dbReference type="ChEBI" id="CHEBI:30616"/>
    </ligand>
</feature>
<organism evidence="18 19">
    <name type="scientific">Barrientosiimonas humi</name>
    <dbReference type="NCBI Taxonomy" id="999931"/>
    <lineage>
        <taxon>Bacteria</taxon>
        <taxon>Bacillati</taxon>
        <taxon>Actinomycetota</taxon>
        <taxon>Actinomycetes</taxon>
        <taxon>Micrococcales</taxon>
        <taxon>Dermacoccaceae</taxon>
        <taxon>Barrientosiimonas</taxon>
    </lineage>
</organism>
<dbReference type="InterPro" id="IPR012309">
    <property type="entry name" value="DNA_ligase_ATP-dep_C"/>
</dbReference>
<dbReference type="InterPro" id="IPR036599">
    <property type="entry name" value="DNA_ligase_N_sf"/>
</dbReference>
<accession>A0A542XB17</accession>
<feature type="binding site" evidence="14">
    <location>
        <position position="377"/>
    </location>
    <ligand>
        <name>ATP</name>
        <dbReference type="ChEBI" id="CHEBI:30616"/>
    </ligand>
</feature>
<feature type="binding site" evidence="14">
    <location>
        <position position="371"/>
    </location>
    <ligand>
        <name>ATP</name>
        <dbReference type="ChEBI" id="CHEBI:30616"/>
    </ligand>
</feature>
<keyword evidence="5 14" id="KW-0547">Nucleotide-binding</keyword>
<evidence type="ECO:0000256" key="4">
    <source>
        <dbReference type="ARBA" id="ARBA00022723"/>
    </source>
</evidence>
<comment type="caution">
    <text evidence="18">The sequence shown here is derived from an EMBL/GenBank/DDBJ whole genome shotgun (WGS) entry which is preliminary data.</text>
</comment>
<dbReference type="Gene3D" id="3.30.470.30">
    <property type="entry name" value="DNA ligase/mRNA capping enzyme"/>
    <property type="match status" value="1"/>
</dbReference>
<keyword evidence="8 14" id="KW-0460">Magnesium</keyword>
<dbReference type="FunFam" id="2.40.50.140:FF:000163">
    <property type="entry name" value="Probable DNA ligase"/>
    <property type="match status" value="1"/>
</dbReference>
<evidence type="ECO:0000256" key="14">
    <source>
        <dbReference type="HAMAP-Rule" id="MF_00407"/>
    </source>
</evidence>
<dbReference type="InterPro" id="IPR012340">
    <property type="entry name" value="NA-bd_OB-fold"/>
</dbReference>
<dbReference type="GO" id="GO:0051301">
    <property type="term" value="P:cell division"/>
    <property type="evidence" value="ECO:0007669"/>
    <property type="project" value="UniProtKB-KW"/>
</dbReference>
<dbReference type="NCBIfam" id="NF002868">
    <property type="entry name" value="PRK03180.1"/>
    <property type="match status" value="1"/>
</dbReference>
<dbReference type="GO" id="GO:0003677">
    <property type="term" value="F:DNA binding"/>
    <property type="evidence" value="ECO:0007669"/>
    <property type="project" value="InterPro"/>
</dbReference>
<dbReference type="AlphaFoldDB" id="A0A542XB17"/>
<evidence type="ECO:0000256" key="16">
    <source>
        <dbReference type="RuleBase" id="RU004196"/>
    </source>
</evidence>
<dbReference type="EC" id="6.5.1.1" evidence="14"/>
<evidence type="ECO:0000256" key="5">
    <source>
        <dbReference type="ARBA" id="ARBA00022741"/>
    </source>
</evidence>
<evidence type="ECO:0000256" key="3">
    <source>
        <dbReference type="ARBA" id="ARBA00022705"/>
    </source>
</evidence>
<evidence type="ECO:0000256" key="8">
    <source>
        <dbReference type="ARBA" id="ARBA00022842"/>
    </source>
</evidence>
<evidence type="ECO:0000256" key="10">
    <source>
        <dbReference type="ARBA" id="ARBA00023204"/>
    </source>
</evidence>
<keyword evidence="9 14" id="KW-0233">DNA recombination</keyword>
<dbReference type="PANTHER" id="PTHR45674">
    <property type="entry name" value="DNA LIGASE 1/3 FAMILY MEMBER"/>
    <property type="match status" value="1"/>
</dbReference>
<dbReference type="SUPFAM" id="SSF56091">
    <property type="entry name" value="DNA ligase/mRNA capping enzyme, catalytic domain"/>
    <property type="match status" value="1"/>
</dbReference>
<dbReference type="GO" id="GO:0006310">
    <property type="term" value="P:DNA recombination"/>
    <property type="evidence" value="ECO:0007669"/>
    <property type="project" value="UniProtKB-UniRule"/>
</dbReference>
<dbReference type="Proteomes" id="UP000318336">
    <property type="component" value="Unassembled WGS sequence"/>
</dbReference>
<dbReference type="GO" id="GO:0005524">
    <property type="term" value="F:ATP binding"/>
    <property type="evidence" value="ECO:0007669"/>
    <property type="project" value="UniProtKB-UniRule"/>
</dbReference>
<evidence type="ECO:0000256" key="11">
    <source>
        <dbReference type="ARBA" id="ARBA00023306"/>
    </source>
</evidence>
<evidence type="ECO:0000256" key="6">
    <source>
        <dbReference type="ARBA" id="ARBA00022763"/>
    </source>
</evidence>
<feature type="binding site" evidence="14">
    <location>
        <position position="299"/>
    </location>
    <ligand>
        <name>ATP</name>
        <dbReference type="ChEBI" id="CHEBI:30616"/>
    </ligand>
</feature>
<dbReference type="EMBL" id="VFOK01000001">
    <property type="protein sequence ID" value="TQL33021.1"/>
    <property type="molecule type" value="Genomic_DNA"/>
</dbReference>
<dbReference type="Pfam" id="PF01068">
    <property type="entry name" value="DNA_ligase_A_M"/>
    <property type="match status" value="1"/>
</dbReference>
<comment type="cofactor">
    <cofactor evidence="14">
        <name>Mg(2+)</name>
        <dbReference type="ChEBI" id="CHEBI:18420"/>
    </cofactor>
</comment>
<reference evidence="18 19" key="1">
    <citation type="submission" date="2019-06" db="EMBL/GenBank/DDBJ databases">
        <title>Sequencing the genomes of 1000 actinobacteria strains.</title>
        <authorList>
            <person name="Klenk H.-P."/>
        </authorList>
    </citation>
    <scope>NUCLEOTIDE SEQUENCE [LARGE SCALE GENOMIC DNA]</scope>
    <source>
        <strain evidence="18 19">DSM 24617</strain>
    </source>
</reference>
<dbReference type="InterPro" id="IPR050191">
    <property type="entry name" value="ATP-dep_DNA_ligase"/>
</dbReference>
<dbReference type="Gene3D" id="1.10.3260.10">
    <property type="entry name" value="DNA ligase, ATP-dependent, N-terminal domain"/>
    <property type="match status" value="1"/>
</dbReference>
<feature type="binding site" evidence="14">
    <location>
        <position position="215"/>
    </location>
    <ligand>
        <name>ATP</name>
        <dbReference type="ChEBI" id="CHEBI:30616"/>
    </ligand>
</feature>
<gene>
    <name evidence="14" type="primary">lig</name>
    <name evidence="18" type="ORF">FB554_1155</name>
</gene>
<keyword evidence="1 14" id="KW-0436">Ligase</keyword>
<keyword evidence="7 14" id="KW-0067">ATP-binding</keyword>
<dbReference type="SUPFAM" id="SSF117018">
    <property type="entry name" value="ATP-dependent DNA ligase DNA-binding domain"/>
    <property type="match status" value="1"/>
</dbReference>
<dbReference type="GO" id="GO:0046872">
    <property type="term" value="F:metal ion binding"/>
    <property type="evidence" value="ECO:0007669"/>
    <property type="project" value="UniProtKB-KW"/>
</dbReference>
<dbReference type="OrthoDB" id="3733803at2"/>
<dbReference type="SUPFAM" id="SSF50249">
    <property type="entry name" value="Nucleic acid-binding proteins"/>
    <property type="match status" value="1"/>
</dbReference>
<evidence type="ECO:0000256" key="2">
    <source>
        <dbReference type="ARBA" id="ARBA00022618"/>
    </source>
</evidence>
<sequence length="506" mass="54810">MQLHRLVETSREVTATSSRTAKTTLVATLLAEAEPQEVDLVAAYLAGVLPQRRTGIGWRTLSAERPAPAARPTLEVAQVDRRIQELADLAGSGSSGRRRELLRTLYAGLTDDEQRYVTGLLSGELRQGASDGVLLAAIAQAADVPAADVRRAVMLAGFTAPVAQAALTDGAAGLARISLEPGRPLRPMLAGSAPDVRAALDGTPVRLDRKLDGIRIQAHKVGEDVRLFTRSLEEVTERLPEVVELVAALPHDTVVLDGEVIALAADGRPEPFQVTGSRTASAGSPETLRESTPLTTFFFDLLHLDGEDLLDLPLAQRFSRLADLAPPDALVPSVVTDDTDEAQRFFAETVEAGHEGVVVKRLDAPYAAGRRGAGWVKVKPRHTLDLVVLAVERGSGRRRDWLSNIHLGARDPDTGGFVMLGKTFKGMTDETLRWQTERFRELATDDDGWVVTVRPEQVVEIAFDGVQRSSRYPGGVALRFARVLRYRDDKSADEADTIADVRALRG</sequence>
<dbReference type="Gene3D" id="2.40.50.140">
    <property type="entry name" value="Nucleic acid-binding proteins"/>
    <property type="match status" value="1"/>
</dbReference>
<protein>
    <recommendedName>
        <fullName evidence="14">Probable DNA ligase</fullName>
        <ecNumber evidence="14">6.5.1.1</ecNumber>
    </recommendedName>
    <alternativeName>
        <fullName evidence="14">Polydeoxyribonucleotide synthase [ATP]</fullName>
    </alternativeName>
</protein>
<keyword evidence="3 14" id="KW-0235">DNA replication</keyword>
<evidence type="ECO:0000256" key="15">
    <source>
        <dbReference type="RuleBase" id="RU000617"/>
    </source>
</evidence>
<dbReference type="NCBIfam" id="TIGR00574">
    <property type="entry name" value="dnl1"/>
    <property type="match status" value="1"/>
</dbReference>
<evidence type="ECO:0000256" key="1">
    <source>
        <dbReference type="ARBA" id="ARBA00022598"/>
    </source>
</evidence>
<dbReference type="PROSITE" id="PS00697">
    <property type="entry name" value="DNA_LIGASE_A1"/>
    <property type="match status" value="1"/>
</dbReference>
<comment type="function">
    <text evidence="13 14">DNA ligase that seals nicks in double-stranded DNA during DNA replication, DNA recombination and DNA repair.</text>
</comment>
<evidence type="ECO:0000256" key="7">
    <source>
        <dbReference type="ARBA" id="ARBA00022840"/>
    </source>
</evidence>
<dbReference type="GO" id="GO:0003910">
    <property type="term" value="F:DNA ligase (ATP) activity"/>
    <property type="evidence" value="ECO:0007669"/>
    <property type="project" value="UniProtKB-UniRule"/>
</dbReference>
<keyword evidence="19" id="KW-1185">Reference proteome</keyword>
<evidence type="ECO:0000256" key="12">
    <source>
        <dbReference type="ARBA" id="ARBA00034003"/>
    </source>
</evidence>
<dbReference type="Pfam" id="PF04679">
    <property type="entry name" value="DNA_ligase_A_C"/>
    <property type="match status" value="1"/>
</dbReference>
<keyword evidence="10 14" id="KW-0234">DNA repair</keyword>
<keyword evidence="2 14" id="KW-0132">Cell division</keyword>
<dbReference type="PROSITE" id="PS50160">
    <property type="entry name" value="DNA_LIGASE_A3"/>
    <property type="match status" value="1"/>
</dbReference>
<proteinExistence type="inferred from homology"/>
<dbReference type="GO" id="GO:0071897">
    <property type="term" value="P:DNA biosynthetic process"/>
    <property type="evidence" value="ECO:0007669"/>
    <property type="project" value="InterPro"/>
</dbReference>
<comment type="similarity">
    <text evidence="14 16">Belongs to the ATP-dependent DNA ligase family.</text>
</comment>
<dbReference type="InterPro" id="IPR022865">
    <property type="entry name" value="DNA_ligae_ATP-dep_bac/arc"/>
</dbReference>
<feature type="binding site" evidence="14">
    <location>
        <position position="259"/>
    </location>
    <ligand>
        <name>ATP</name>
        <dbReference type="ChEBI" id="CHEBI:30616"/>
    </ligand>
</feature>
<dbReference type="GO" id="GO:0006281">
    <property type="term" value="P:DNA repair"/>
    <property type="evidence" value="ECO:0007669"/>
    <property type="project" value="UniProtKB-UniRule"/>
</dbReference>
<feature type="active site" description="N6-AMP-lysine intermediate" evidence="14">
    <location>
        <position position="210"/>
    </location>
</feature>
<dbReference type="InterPro" id="IPR000977">
    <property type="entry name" value="DNA_ligase_ATP-dep"/>
</dbReference>
<dbReference type="InterPro" id="IPR012308">
    <property type="entry name" value="DNA_ligase_ATP-dep_N"/>
</dbReference>
<dbReference type="InterPro" id="IPR012310">
    <property type="entry name" value="DNA_ligase_ATP-dep_cent"/>
</dbReference>
<dbReference type="InterPro" id="IPR016059">
    <property type="entry name" value="DNA_ligase_ATP-dep_CS"/>
</dbReference>
<dbReference type="GO" id="GO:0006260">
    <property type="term" value="P:DNA replication"/>
    <property type="evidence" value="ECO:0007669"/>
    <property type="project" value="UniProtKB-UniRule"/>
</dbReference>
<evidence type="ECO:0000259" key="17">
    <source>
        <dbReference type="PROSITE" id="PS50160"/>
    </source>
</evidence>
<feature type="binding site" evidence="14">
    <location>
        <position position="230"/>
    </location>
    <ligand>
        <name>ATP</name>
        <dbReference type="ChEBI" id="CHEBI:30616"/>
    </ligand>
</feature>
<evidence type="ECO:0000313" key="19">
    <source>
        <dbReference type="Proteomes" id="UP000318336"/>
    </source>
</evidence>
<evidence type="ECO:0000256" key="13">
    <source>
        <dbReference type="ARBA" id="ARBA00054532"/>
    </source>
</evidence>
<dbReference type="CDD" id="cd07972">
    <property type="entry name" value="OBF_DNA_ligase_Arch_LigB"/>
    <property type="match status" value="1"/>
</dbReference>
<comment type="catalytic activity">
    <reaction evidence="12 14 15">
        <text>ATP + (deoxyribonucleotide)n-3'-hydroxyl + 5'-phospho-(deoxyribonucleotide)m = (deoxyribonucleotide)n+m + AMP + diphosphate.</text>
        <dbReference type="EC" id="6.5.1.1"/>
    </reaction>
</comment>
<name>A0A542XB17_9MICO</name>
<feature type="domain" description="ATP-dependent DNA ligase family profile" evidence="17">
    <location>
        <begin position="287"/>
        <end position="411"/>
    </location>
</feature>
<dbReference type="Pfam" id="PF04675">
    <property type="entry name" value="DNA_ligase_A_N"/>
    <property type="match status" value="1"/>
</dbReference>
<dbReference type="PANTHER" id="PTHR45674:SF13">
    <property type="entry name" value="DNA LIGASE-RELATED"/>
    <property type="match status" value="1"/>
</dbReference>